<keyword evidence="2" id="KW-0472">Membrane</keyword>
<evidence type="ECO:0000256" key="1">
    <source>
        <dbReference type="SAM" id="MobiDB-lite"/>
    </source>
</evidence>
<keyword evidence="4" id="KW-1185">Reference proteome</keyword>
<dbReference type="EMBL" id="JADGIZ020000035">
    <property type="protein sequence ID" value="KAL2914230.1"/>
    <property type="molecule type" value="Genomic_DNA"/>
</dbReference>
<feature type="region of interest" description="Disordered" evidence="1">
    <location>
        <begin position="62"/>
        <end position="105"/>
    </location>
</feature>
<reference evidence="3 4" key="1">
    <citation type="submission" date="2023-09" db="EMBL/GenBank/DDBJ databases">
        <title>Pangenome analysis of Batrachochytrium dendrobatidis and related Chytrids.</title>
        <authorList>
            <person name="Yacoub M.N."/>
            <person name="Stajich J.E."/>
            <person name="James T.Y."/>
        </authorList>
    </citation>
    <scope>NUCLEOTIDE SEQUENCE [LARGE SCALE GENOMIC DNA]</scope>
    <source>
        <strain evidence="3 4">JEL0888</strain>
    </source>
</reference>
<feature type="transmembrane region" description="Helical" evidence="2">
    <location>
        <begin position="6"/>
        <end position="29"/>
    </location>
</feature>
<comment type="caution">
    <text evidence="3">The sequence shown here is derived from an EMBL/GenBank/DDBJ whole genome shotgun (WGS) entry which is preliminary data.</text>
</comment>
<name>A0ABR4N3Z6_9FUNG</name>
<feature type="compositionally biased region" description="Pro residues" evidence="1">
    <location>
        <begin position="82"/>
        <end position="96"/>
    </location>
</feature>
<sequence>MNGPTTGWYIHLAWLAAVGIIILVVWCVLESRRRRKLLSMGGPVDPEVAAGVLLYPPPASRPVQPQAGVPAAGGLPPYSLQPEPPFTPAPSAPPAPASTTFGGRP</sequence>
<evidence type="ECO:0000313" key="3">
    <source>
        <dbReference type="EMBL" id="KAL2914230.1"/>
    </source>
</evidence>
<evidence type="ECO:0008006" key="5">
    <source>
        <dbReference type="Google" id="ProtNLM"/>
    </source>
</evidence>
<keyword evidence="2" id="KW-1133">Transmembrane helix</keyword>
<dbReference type="Proteomes" id="UP001527925">
    <property type="component" value="Unassembled WGS sequence"/>
</dbReference>
<proteinExistence type="predicted"/>
<keyword evidence="2" id="KW-0812">Transmembrane</keyword>
<accession>A0ABR4N3Z6</accession>
<gene>
    <name evidence="3" type="ORF">HK105_206174</name>
</gene>
<organism evidence="3 4">
    <name type="scientific">Polyrhizophydium stewartii</name>
    <dbReference type="NCBI Taxonomy" id="2732419"/>
    <lineage>
        <taxon>Eukaryota</taxon>
        <taxon>Fungi</taxon>
        <taxon>Fungi incertae sedis</taxon>
        <taxon>Chytridiomycota</taxon>
        <taxon>Chytridiomycota incertae sedis</taxon>
        <taxon>Chytridiomycetes</taxon>
        <taxon>Rhizophydiales</taxon>
        <taxon>Rhizophydiales incertae sedis</taxon>
        <taxon>Polyrhizophydium</taxon>
    </lineage>
</organism>
<evidence type="ECO:0000256" key="2">
    <source>
        <dbReference type="SAM" id="Phobius"/>
    </source>
</evidence>
<evidence type="ECO:0000313" key="4">
    <source>
        <dbReference type="Proteomes" id="UP001527925"/>
    </source>
</evidence>
<protein>
    <recommendedName>
        <fullName evidence="5">ATP synthase F0 subunit 8</fullName>
    </recommendedName>
</protein>